<dbReference type="RefSeq" id="WP_156327314.1">
    <property type="nucleotide sequence ID" value="NZ_CZBU01000004.1"/>
</dbReference>
<gene>
    <name evidence="1" type="ORF">ERS852490_01837</name>
</gene>
<accession>A0A174YWB1</accession>
<dbReference type="Proteomes" id="UP000095621">
    <property type="component" value="Unassembled WGS sequence"/>
</dbReference>
<evidence type="ECO:0000313" key="1">
    <source>
        <dbReference type="EMBL" id="CUQ77992.1"/>
    </source>
</evidence>
<dbReference type="EMBL" id="CZBU01000004">
    <property type="protein sequence ID" value="CUQ77992.1"/>
    <property type="molecule type" value="Genomic_DNA"/>
</dbReference>
<proteinExistence type="predicted"/>
<evidence type="ECO:0000313" key="2">
    <source>
        <dbReference type="Proteomes" id="UP000095621"/>
    </source>
</evidence>
<organism evidence="1 2">
    <name type="scientific">Lachnospira eligens</name>
    <dbReference type="NCBI Taxonomy" id="39485"/>
    <lineage>
        <taxon>Bacteria</taxon>
        <taxon>Bacillati</taxon>
        <taxon>Bacillota</taxon>
        <taxon>Clostridia</taxon>
        <taxon>Lachnospirales</taxon>
        <taxon>Lachnospiraceae</taxon>
        <taxon>Lachnospira</taxon>
    </lineage>
</organism>
<sequence length="58" mass="6663">MSCLLEISVIVIQCELWTDNNDMGEEKVINLRRESTSYAETNYAKPMMVAESKAIYET</sequence>
<protein>
    <submittedName>
        <fullName evidence="1">Uncharacterized protein</fullName>
    </submittedName>
</protein>
<dbReference type="AlphaFoldDB" id="A0A174YWB1"/>
<dbReference type="OrthoDB" id="9758243at2"/>
<reference evidence="1 2" key="1">
    <citation type="submission" date="2015-09" db="EMBL/GenBank/DDBJ databases">
        <authorList>
            <consortium name="Pathogen Informatics"/>
        </authorList>
    </citation>
    <scope>NUCLEOTIDE SEQUENCE [LARGE SCALE GENOMIC DNA]</scope>
    <source>
        <strain evidence="1 2">2789STDY5834875</strain>
    </source>
</reference>
<name>A0A174YWB1_9FIRM</name>